<organism evidence="3 4">
    <name type="scientific">Petromyces alliaceus</name>
    <name type="common">Aspergillus alliaceus</name>
    <dbReference type="NCBI Taxonomy" id="209559"/>
    <lineage>
        <taxon>Eukaryota</taxon>
        <taxon>Fungi</taxon>
        <taxon>Dikarya</taxon>
        <taxon>Ascomycota</taxon>
        <taxon>Pezizomycotina</taxon>
        <taxon>Eurotiomycetes</taxon>
        <taxon>Eurotiomycetidae</taxon>
        <taxon>Eurotiales</taxon>
        <taxon>Aspergillaceae</taxon>
        <taxon>Aspergillus</taxon>
        <taxon>Aspergillus subgen. Circumdati</taxon>
    </lineage>
</organism>
<feature type="compositionally biased region" description="Polar residues" evidence="1">
    <location>
        <begin position="415"/>
        <end position="426"/>
    </location>
</feature>
<dbReference type="SUPFAM" id="SSF46565">
    <property type="entry name" value="Chaperone J-domain"/>
    <property type="match status" value="1"/>
</dbReference>
<feature type="compositionally biased region" description="Polar residues" evidence="1">
    <location>
        <begin position="344"/>
        <end position="355"/>
    </location>
</feature>
<evidence type="ECO:0000259" key="2">
    <source>
        <dbReference type="PROSITE" id="PS50076"/>
    </source>
</evidence>
<dbReference type="AlphaFoldDB" id="A0A8H5ZYB8"/>
<proteinExistence type="predicted"/>
<dbReference type="InterPro" id="IPR036869">
    <property type="entry name" value="J_dom_sf"/>
</dbReference>
<protein>
    <recommendedName>
        <fullName evidence="2">J domain-containing protein</fullName>
    </recommendedName>
</protein>
<gene>
    <name evidence="3" type="ORF">ETB97_004934</name>
</gene>
<dbReference type="InterPro" id="IPR050817">
    <property type="entry name" value="DjlA_DnaK_co-chaperone"/>
</dbReference>
<dbReference type="PANTHER" id="PTHR24074">
    <property type="entry name" value="CO-CHAPERONE PROTEIN DJLA"/>
    <property type="match status" value="1"/>
</dbReference>
<comment type="caution">
    <text evidence="3">The sequence shown here is derived from an EMBL/GenBank/DDBJ whole genome shotgun (WGS) entry which is preliminary data.</text>
</comment>
<evidence type="ECO:0000256" key="1">
    <source>
        <dbReference type="SAM" id="MobiDB-lite"/>
    </source>
</evidence>
<accession>A0A8H5ZYB8</accession>
<feature type="domain" description="J" evidence="2">
    <location>
        <begin position="11"/>
        <end position="74"/>
    </location>
</feature>
<dbReference type="CDD" id="cd06257">
    <property type="entry name" value="DnaJ"/>
    <property type="match status" value="1"/>
</dbReference>
<name>A0A8H5ZYB8_PETAA</name>
<evidence type="ECO:0000313" key="3">
    <source>
        <dbReference type="EMBL" id="KAF5858037.1"/>
    </source>
</evidence>
<keyword evidence="4" id="KW-1185">Reference proteome</keyword>
<dbReference type="Gene3D" id="1.10.287.110">
    <property type="entry name" value="DnaJ domain"/>
    <property type="match status" value="1"/>
</dbReference>
<feature type="region of interest" description="Disordered" evidence="1">
    <location>
        <begin position="406"/>
        <end position="435"/>
    </location>
</feature>
<reference evidence="3 4" key="1">
    <citation type="submission" date="2019-04" db="EMBL/GenBank/DDBJ databases">
        <title>Aspergillus burnettii sp. nov., novel species from soil in southeast Queensland.</title>
        <authorList>
            <person name="Gilchrist C.L.M."/>
            <person name="Pitt J.I."/>
            <person name="Lange L."/>
            <person name="Lacey H.J."/>
            <person name="Vuong D."/>
            <person name="Midgley D.J."/>
            <person name="Greenfield P."/>
            <person name="Bradbury M."/>
            <person name="Lacey E."/>
            <person name="Busk P.K."/>
            <person name="Pilgaard B."/>
            <person name="Chooi Y.H."/>
            <person name="Piggott A.M."/>
        </authorList>
    </citation>
    <scope>NUCLEOTIDE SEQUENCE [LARGE SCALE GENOMIC DNA]</scope>
    <source>
        <strain evidence="3 4">FRR 5400</strain>
    </source>
</reference>
<dbReference type="SMART" id="SM00271">
    <property type="entry name" value="DnaJ"/>
    <property type="match status" value="1"/>
</dbReference>
<feature type="compositionally biased region" description="Basic and acidic residues" evidence="1">
    <location>
        <begin position="330"/>
        <end position="340"/>
    </location>
</feature>
<evidence type="ECO:0000313" key="4">
    <source>
        <dbReference type="Proteomes" id="UP000541154"/>
    </source>
</evidence>
<dbReference type="PRINTS" id="PR00625">
    <property type="entry name" value="JDOMAIN"/>
</dbReference>
<sequence>MAPTSRRTVMNCYEILAISPNADLKDINSAYKKLALKYHPDKTTADDALKFRKIQAAVEILRDEARREQHDAELQSSRAYAYMYENIPFTKKDTSSGWSATSPDLFALRSMRGRYMYSYANSVHMDPNSPESQEEIRRCEREREYGEQLRRECEQWGAYGGDPGLSGMTWTYGPAVEEQMREATRREGMRVNVMRDEEQVMEGEVLEEDVEQESFLERNTADTNGQFGFGEQVGEEEYEQHEKGGEYGGEQYYAEGEELGGEWYEEGEYEGEEEYEHYEACEGDEDYTGYEEQEEHGEGEEYYEEGGYEGEEGYEDDDEYDAAGGYDGAEAEKEDAKSDPADSDSITSTQQTQAEYESARQAPASDTEGLLDMESTGQSVNIAEHISTILEAWSDTNEYETFHSLGDEDQDFSHSDNATSHGTPSVESPPRSPSFIDPFIPHFKEKLNHPSGRYTEDDLHAELRGLVMESFCGWIENIRLKVPGAEHAETVESPEQCRHLGFWEKEFGSSECEDEKYNGKRTEEGDEPEEYVRAICDVLEHIKRDLTHDKLGQ</sequence>
<dbReference type="EMBL" id="SPNV01000224">
    <property type="protein sequence ID" value="KAF5858037.1"/>
    <property type="molecule type" value="Genomic_DNA"/>
</dbReference>
<dbReference type="PROSITE" id="PS50076">
    <property type="entry name" value="DNAJ_2"/>
    <property type="match status" value="1"/>
</dbReference>
<dbReference type="Proteomes" id="UP000541154">
    <property type="component" value="Unassembled WGS sequence"/>
</dbReference>
<dbReference type="Pfam" id="PF00226">
    <property type="entry name" value="DnaJ"/>
    <property type="match status" value="1"/>
</dbReference>
<feature type="region of interest" description="Disordered" evidence="1">
    <location>
        <begin position="219"/>
        <end position="367"/>
    </location>
</feature>
<feature type="compositionally biased region" description="Acidic residues" evidence="1">
    <location>
        <begin position="255"/>
        <end position="321"/>
    </location>
</feature>
<dbReference type="InterPro" id="IPR001623">
    <property type="entry name" value="DnaJ_domain"/>
</dbReference>